<dbReference type="AlphaFoldDB" id="A0A5J4KT52"/>
<evidence type="ECO:0000313" key="2">
    <source>
        <dbReference type="Proteomes" id="UP000326912"/>
    </source>
</evidence>
<protein>
    <submittedName>
        <fullName evidence="1">Uncharacterized protein</fullName>
    </submittedName>
</protein>
<gene>
    <name evidence="1" type="ORF">KDW_25680</name>
</gene>
<dbReference type="EMBL" id="BKZW01000001">
    <property type="protein sequence ID" value="GER88406.1"/>
    <property type="molecule type" value="Genomic_DNA"/>
</dbReference>
<comment type="caution">
    <text evidence="1">The sequence shown here is derived from an EMBL/GenBank/DDBJ whole genome shotgun (WGS) entry which is preliminary data.</text>
</comment>
<organism evidence="1 2">
    <name type="scientific">Dictyobacter vulcani</name>
    <dbReference type="NCBI Taxonomy" id="2607529"/>
    <lineage>
        <taxon>Bacteria</taxon>
        <taxon>Bacillati</taxon>
        <taxon>Chloroflexota</taxon>
        <taxon>Ktedonobacteria</taxon>
        <taxon>Ktedonobacterales</taxon>
        <taxon>Dictyobacteraceae</taxon>
        <taxon>Dictyobacter</taxon>
    </lineage>
</organism>
<accession>A0A5J4KT52</accession>
<keyword evidence="2" id="KW-1185">Reference proteome</keyword>
<sequence length="183" mass="20394">MAHQDPKQEIINRLTRLLLPRTNKVPAGNLNESEQETKNKTLRFVKERSLPGRKAYIAVFENEQGHEVYFTCYVEQDAKELWQFRGAAGDGIMGGTPGPIMEQAWANLGGGGMPDHFYAGGLVADHDRHIVRVRLISKNGTTVEDQVESGMVLFISAQRVDLPIQAELYDATGTLIYSHKVLS</sequence>
<proteinExistence type="predicted"/>
<reference evidence="1 2" key="1">
    <citation type="submission" date="2019-10" db="EMBL/GenBank/DDBJ databases">
        <title>Dictyobacter vulcani sp. nov., within the class Ktedonobacteria, isolated from soil of volcanic Mt. Zao.</title>
        <authorList>
            <person name="Zheng Y."/>
            <person name="Wang C.M."/>
            <person name="Sakai Y."/>
            <person name="Abe K."/>
            <person name="Yokota A."/>
            <person name="Yabe S."/>
        </authorList>
    </citation>
    <scope>NUCLEOTIDE SEQUENCE [LARGE SCALE GENOMIC DNA]</scope>
    <source>
        <strain evidence="1 2">W12</strain>
    </source>
</reference>
<name>A0A5J4KT52_9CHLR</name>
<evidence type="ECO:0000313" key="1">
    <source>
        <dbReference type="EMBL" id="GER88406.1"/>
    </source>
</evidence>
<dbReference type="Proteomes" id="UP000326912">
    <property type="component" value="Unassembled WGS sequence"/>
</dbReference>
<dbReference type="RefSeq" id="WP_151756310.1">
    <property type="nucleotide sequence ID" value="NZ_BKZW01000001.1"/>
</dbReference>